<name>A0AAU7PMR8_9FIRM</name>
<dbReference type="InterPro" id="IPR049368">
    <property type="entry name" value="FkbO_Hyg5-like_N"/>
</dbReference>
<reference evidence="2" key="1">
    <citation type="submission" date="2024-06" db="EMBL/GenBank/DDBJ databases">
        <title>Lacrimispora cavernae sp. nov., a novel anaerobe isolated from bat guano pile inside a cave.</title>
        <authorList>
            <person name="Miller S.L."/>
            <person name="Lu N."/>
            <person name="King J."/>
            <person name="Sankaranarayanan K."/>
            <person name="Lawson P.A."/>
        </authorList>
    </citation>
    <scope>NUCLEOTIDE SEQUENCE</scope>
    <source>
        <strain evidence="2">BS-2</strain>
    </source>
</reference>
<dbReference type="SUPFAM" id="SSF55298">
    <property type="entry name" value="YjgF-like"/>
    <property type="match status" value="1"/>
</dbReference>
<dbReference type="Gene3D" id="3.30.1330.40">
    <property type="entry name" value="RutC-like"/>
    <property type="match status" value="1"/>
</dbReference>
<dbReference type="InterPro" id="IPR035959">
    <property type="entry name" value="RutC-like_sf"/>
</dbReference>
<evidence type="ECO:0000313" key="2">
    <source>
        <dbReference type="EMBL" id="XBS53537.1"/>
    </source>
</evidence>
<accession>A0AAU7PMR8</accession>
<organism evidence="2">
    <name type="scientific">Lacrimispora sp. BS-2</name>
    <dbReference type="NCBI Taxonomy" id="3151850"/>
    <lineage>
        <taxon>Bacteria</taxon>
        <taxon>Bacillati</taxon>
        <taxon>Bacillota</taxon>
        <taxon>Clostridia</taxon>
        <taxon>Lachnospirales</taxon>
        <taxon>Lachnospiraceae</taxon>
        <taxon>Lacrimispora</taxon>
    </lineage>
</organism>
<dbReference type="EMBL" id="CP157940">
    <property type="protein sequence ID" value="XBS53537.1"/>
    <property type="molecule type" value="Genomic_DNA"/>
</dbReference>
<sequence length="334" mass="38390">MGESLYVEIVTANRMFDQIAGNILGIIEYGEKSEFAKEANTKFLPYQFIQVENVSGNFCEVWYTTESVYYKKVEGCSVGESDHFCFRTVTVNDEMGTHQQNAKNAYNQIFLELNLDVYHVVRFWNYIPEINEKGEAQERYKEFCAGREEAFSEFYQKNGKVYPAATGIGTNGSNLCISLLAIHKSANRYNIENPRQVPAYQYPEQYGTSSPKFSRATYVELENEKILLVSGTASIIGTTSVYIGDAFMQTKTTIDNIKILLSEKNLREYFIECSEVRAQLQYLKVYIKNWGDFPIIKQICERSFGNQNIVYLQNDICRKELLVEMEGVWMGNPT</sequence>
<gene>
    <name evidence="2" type="ORF">ABFV83_17240</name>
</gene>
<dbReference type="RefSeq" id="WP_349945595.1">
    <property type="nucleotide sequence ID" value="NZ_CP157940.1"/>
</dbReference>
<dbReference type="Pfam" id="PF21168">
    <property type="entry name" value="FkbO_Hyg5-like_N"/>
    <property type="match status" value="1"/>
</dbReference>
<evidence type="ECO:0000259" key="1">
    <source>
        <dbReference type="Pfam" id="PF21168"/>
    </source>
</evidence>
<feature type="domain" description="Chorismatase FkbO/Hyg5-like N-terminal" evidence="1">
    <location>
        <begin position="60"/>
        <end position="181"/>
    </location>
</feature>
<proteinExistence type="predicted"/>
<protein>
    <recommendedName>
        <fullName evidence="1">Chorismatase FkbO/Hyg5-like N-terminal domain-containing protein</fullName>
    </recommendedName>
</protein>
<dbReference type="AlphaFoldDB" id="A0AAU7PMR8"/>